<feature type="transmembrane region" description="Helical" evidence="7">
    <location>
        <begin position="49"/>
        <end position="67"/>
    </location>
</feature>
<dbReference type="PANTHER" id="PTHR42718">
    <property type="entry name" value="MAJOR FACILITATOR SUPERFAMILY MULTIDRUG TRANSPORTER MFSC"/>
    <property type="match status" value="1"/>
</dbReference>
<dbReference type="PROSITE" id="PS50850">
    <property type="entry name" value="MFS"/>
    <property type="match status" value="1"/>
</dbReference>
<feature type="transmembrane region" description="Helical" evidence="7">
    <location>
        <begin position="197"/>
        <end position="216"/>
    </location>
</feature>
<dbReference type="CDD" id="cd17504">
    <property type="entry name" value="MFS_MMR_MDR_like"/>
    <property type="match status" value="1"/>
</dbReference>
<protein>
    <recommendedName>
        <fullName evidence="8">Major facilitator superfamily (MFS) profile domain-containing protein</fullName>
    </recommendedName>
</protein>
<dbReference type="Pfam" id="PF07690">
    <property type="entry name" value="MFS_1"/>
    <property type="match status" value="2"/>
</dbReference>
<evidence type="ECO:0000256" key="4">
    <source>
        <dbReference type="ARBA" id="ARBA00022692"/>
    </source>
</evidence>
<sequence>MPTKTSSAPAWLKTGVLTLCGLIVALQQTLIVPLLPVMPDILGISADDASWLVTATLLMGAVATPIVSRMADMYGKRKMLVLSLAIMTVGSLIAALGGGFVPLVIGRALQGVGAALIPVGISIMRDELPREKVAGGIALMSATIGIGAAMGLPLAGILYEAFGWPSLFWSTALVGTLLMVAIQLLVDESRLRLPGRFDVAGAVILSVALASFLLAVSKGASWGWGSGQVIGLLVLAATSMAVWIPLQLKVAHPMVDLMTSTRPPVLLTNIATFFVGFAMFINGLVTAQELQLPAATGFGQELDTTTAGLAMVPGGLMMLVFAPVSSRLLRRLGGKPTLLIGIGVMAASYVWRVYNADSVLHIVLGNTFVGIGTAISYAALPMLIMAAVPISETASANGVNALVRAVGTAVGSAIVAMVFTSLTIEVGGHAYPSSGALDLTHWLGAGTCLVALAIGLFLPRPAGPEPAGAAAGATAPETIARGTLALGAGRQQRPPAIVTVLHLDGAPVDWSRVDPDGGFSVVLPGPGRYVFIANAQGWSPRAHVLEVTGETADLHLELTGEQTLSGTVARDGRPAGAAVVSLNRATGEHIRSTTADEQGRYALPLPASGPYLVTAIDPQGGSARSRKVVLALQSTTMDLELPAHEPESDRATV</sequence>
<evidence type="ECO:0000256" key="2">
    <source>
        <dbReference type="ARBA" id="ARBA00022448"/>
    </source>
</evidence>
<evidence type="ECO:0000259" key="8">
    <source>
        <dbReference type="PROSITE" id="PS50850"/>
    </source>
</evidence>
<keyword evidence="4 7" id="KW-0812">Transmembrane</keyword>
<dbReference type="Gene3D" id="2.60.40.1120">
    <property type="entry name" value="Carboxypeptidase-like, regulatory domain"/>
    <property type="match status" value="1"/>
</dbReference>
<feature type="domain" description="Major facilitator superfamily (MFS) profile" evidence="8">
    <location>
        <begin position="13"/>
        <end position="463"/>
    </location>
</feature>
<dbReference type="SUPFAM" id="SSF49478">
    <property type="entry name" value="Cna protein B-type domain"/>
    <property type="match status" value="1"/>
</dbReference>
<evidence type="ECO:0000256" key="7">
    <source>
        <dbReference type="SAM" id="Phobius"/>
    </source>
</evidence>
<dbReference type="InterPro" id="IPR011701">
    <property type="entry name" value="MFS"/>
</dbReference>
<evidence type="ECO:0000313" key="10">
    <source>
        <dbReference type="Proteomes" id="UP001500752"/>
    </source>
</evidence>
<feature type="transmembrane region" description="Helical" evidence="7">
    <location>
        <begin position="265"/>
        <end position="285"/>
    </location>
</feature>
<keyword evidence="5 7" id="KW-1133">Transmembrane helix</keyword>
<evidence type="ECO:0000256" key="5">
    <source>
        <dbReference type="ARBA" id="ARBA00022989"/>
    </source>
</evidence>
<dbReference type="SUPFAM" id="SSF103473">
    <property type="entry name" value="MFS general substrate transporter"/>
    <property type="match status" value="1"/>
</dbReference>
<proteinExistence type="predicted"/>
<comment type="caution">
    <text evidence="9">The sequence shown here is derived from an EMBL/GenBank/DDBJ whole genome shotgun (WGS) entry which is preliminary data.</text>
</comment>
<keyword evidence="2" id="KW-0813">Transport</keyword>
<evidence type="ECO:0000256" key="3">
    <source>
        <dbReference type="ARBA" id="ARBA00022475"/>
    </source>
</evidence>
<evidence type="ECO:0000256" key="6">
    <source>
        <dbReference type="ARBA" id="ARBA00023136"/>
    </source>
</evidence>
<feature type="transmembrane region" description="Helical" evidence="7">
    <location>
        <begin position="401"/>
        <end position="419"/>
    </location>
</feature>
<gene>
    <name evidence="9" type="ORF">GCM10023081_31660</name>
</gene>
<keyword evidence="3" id="KW-1003">Cell membrane</keyword>
<evidence type="ECO:0000313" key="9">
    <source>
        <dbReference type="EMBL" id="GAA3691838.1"/>
    </source>
</evidence>
<feature type="transmembrane region" description="Helical" evidence="7">
    <location>
        <begin position="305"/>
        <end position="324"/>
    </location>
</feature>
<feature type="transmembrane region" description="Helical" evidence="7">
    <location>
        <begin position="222"/>
        <end position="244"/>
    </location>
</feature>
<dbReference type="Gene3D" id="1.20.1250.20">
    <property type="entry name" value="MFS general substrate transporter like domains"/>
    <property type="match status" value="1"/>
</dbReference>
<dbReference type="Gene3D" id="1.20.1720.10">
    <property type="entry name" value="Multidrug resistance protein D"/>
    <property type="match status" value="1"/>
</dbReference>
<feature type="transmembrane region" description="Helical" evidence="7">
    <location>
        <begin position="439"/>
        <end position="458"/>
    </location>
</feature>
<dbReference type="RefSeq" id="WP_345152223.1">
    <property type="nucleotide sequence ID" value="NZ_BAABEO010000020.1"/>
</dbReference>
<accession>A0ABP7CLL6</accession>
<organism evidence="9 10">
    <name type="scientific">Arthrobacter ginkgonis</name>
    <dbReference type="NCBI Taxonomy" id="1630594"/>
    <lineage>
        <taxon>Bacteria</taxon>
        <taxon>Bacillati</taxon>
        <taxon>Actinomycetota</taxon>
        <taxon>Actinomycetes</taxon>
        <taxon>Micrococcales</taxon>
        <taxon>Micrococcaceae</taxon>
        <taxon>Arthrobacter</taxon>
    </lineage>
</organism>
<feature type="transmembrane region" description="Helical" evidence="7">
    <location>
        <begin position="360"/>
        <end position="380"/>
    </location>
</feature>
<dbReference type="Pfam" id="PF13620">
    <property type="entry name" value="CarboxypepD_reg"/>
    <property type="match status" value="1"/>
</dbReference>
<feature type="transmembrane region" description="Helical" evidence="7">
    <location>
        <begin position="12"/>
        <end position="37"/>
    </location>
</feature>
<comment type="subcellular location">
    <subcellularLocation>
        <location evidence="1">Cell membrane</location>
        <topology evidence="1">Multi-pass membrane protein</topology>
    </subcellularLocation>
</comment>
<keyword evidence="6 7" id="KW-0472">Membrane</keyword>
<feature type="transmembrane region" description="Helical" evidence="7">
    <location>
        <begin position="79"/>
        <end position="98"/>
    </location>
</feature>
<name>A0ABP7CLL6_9MICC</name>
<feature type="transmembrane region" description="Helical" evidence="7">
    <location>
        <begin position="336"/>
        <end position="354"/>
    </location>
</feature>
<feature type="transmembrane region" description="Helical" evidence="7">
    <location>
        <begin position="167"/>
        <end position="185"/>
    </location>
</feature>
<keyword evidence="10" id="KW-1185">Reference proteome</keyword>
<feature type="transmembrane region" description="Helical" evidence="7">
    <location>
        <begin position="104"/>
        <end position="124"/>
    </location>
</feature>
<feature type="transmembrane region" description="Helical" evidence="7">
    <location>
        <begin position="136"/>
        <end position="155"/>
    </location>
</feature>
<dbReference type="InterPro" id="IPR036259">
    <property type="entry name" value="MFS_trans_sf"/>
</dbReference>
<dbReference type="Proteomes" id="UP001500752">
    <property type="component" value="Unassembled WGS sequence"/>
</dbReference>
<evidence type="ECO:0000256" key="1">
    <source>
        <dbReference type="ARBA" id="ARBA00004651"/>
    </source>
</evidence>
<reference evidence="10" key="1">
    <citation type="journal article" date="2019" name="Int. J. Syst. Evol. Microbiol.">
        <title>The Global Catalogue of Microorganisms (GCM) 10K type strain sequencing project: providing services to taxonomists for standard genome sequencing and annotation.</title>
        <authorList>
            <consortium name="The Broad Institute Genomics Platform"/>
            <consortium name="The Broad Institute Genome Sequencing Center for Infectious Disease"/>
            <person name="Wu L."/>
            <person name="Ma J."/>
        </authorList>
    </citation>
    <scope>NUCLEOTIDE SEQUENCE [LARGE SCALE GENOMIC DNA]</scope>
    <source>
        <strain evidence="10">JCM 30742</strain>
    </source>
</reference>
<dbReference type="PANTHER" id="PTHR42718:SF46">
    <property type="entry name" value="BLR6921 PROTEIN"/>
    <property type="match status" value="1"/>
</dbReference>
<dbReference type="InterPro" id="IPR020846">
    <property type="entry name" value="MFS_dom"/>
</dbReference>
<dbReference type="EMBL" id="BAABEO010000020">
    <property type="protein sequence ID" value="GAA3691838.1"/>
    <property type="molecule type" value="Genomic_DNA"/>
</dbReference>